<name>A0AB33KT25_9FLAO</name>
<reference evidence="2" key="1">
    <citation type="submission" date="2024-08" db="EMBL/GenBank/DDBJ databases">
        <title>Whole genome sequence of Tenacibaculum sp. strain pbs-1 associated with black-spot shell disease in Akoya pearl oysters.</title>
        <authorList>
            <person name="Sakatoku A."/>
            <person name="Suzuki T."/>
            <person name="Hatano K."/>
            <person name="Seki M."/>
            <person name="Tanaka D."/>
            <person name="Nakamura S."/>
            <person name="Suzuki N."/>
            <person name="Isshiki T."/>
        </authorList>
    </citation>
    <scope>NUCLEOTIDE SEQUENCE</scope>
    <source>
        <strain evidence="2">Pbs-1</strain>
    </source>
</reference>
<gene>
    <name evidence="2" type="ORF">Pbs1_12870</name>
</gene>
<dbReference type="AlphaFoldDB" id="A0AB33KT25"/>
<proteinExistence type="predicted"/>
<keyword evidence="1" id="KW-0175">Coiled coil</keyword>
<feature type="coiled-coil region" evidence="1">
    <location>
        <begin position="239"/>
        <end position="277"/>
    </location>
</feature>
<dbReference type="EMBL" id="AP035888">
    <property type="protein sequence ID" value="BFP67944.1"/>
    <property type="molecule type" value="Genomic_DNA"/>
</dbReference>
<accession>A0AB33KT25</accession>
<sequence>MSNIIFCSNCGNQLEYNKSNCECGFSMTQLEKKEISNKLTKINNNILVDDNLKKITEKSNQELFDNYMLSGTYFIGSSAKEDYERKVNFLKLDLIPKVNNWRESIQKAEKILAKDKVEVYGRIIAITDFVLKEFFGPFTVKENNSLQVFEEYKDFGKYQLSETIIENNLNFSDIQTVNFGTIGNDIIKSVGSTLTEGSFKELSKKTEWSKSDIQKVKTEVGVAVAGQLIAGISNMIGQNSKAIKAVREADEELNEQLEEISNVINSLSIEENEIEKQKRLYDKSDVILDTCYNKTLKPIVEELNADPTYIEYKKARKPFDNQQEIIKIDNELLTTKIKVPFWSCLIKNKSQNYLSNWKKRIKKIGKIDRYNEITNMLNIKQHKTLSDFKDFETQKTIEFQEFEKINRRRLKTIPVISENVKYVIGFAGVLKQVKTNITN</sequence>
<evidence type="ECO:0000313" key="2">
    <source>
        <dbReference type="EMBL" id="BFP67944.1"/>
    </source>
</evidence>
<organism evidence="2">
    <name type="scientific">Tenacibaculum sp. Pbs-1</name>
    <dbReference type="NCBI Taxonomy" id="3238748"/>
    <lineage>
        <taxon>Bacteria</taxon>
        <taxon>Pseudomonadati</taxon>
        <taxon>Bacteroidota</taxon>
        <taxon>Flavobacteriia</taxon>
        <taxon>Flavobacteriales</taxon>
        <taxon>Flavobacteriaceae</taxon>
        <taxon>Tenacibaculum</taxon>
    </lineage>
</organism>
<protein>
    <submittedName>
        <fullName evidence="2">Uncharacterized protein</fullName>
    </submittedName>
</protein>
<evidence type="ECO:0000256" key="1">
    <source>
        <dbReference type="SAM" id="Coils"/>
    </source>
</evidence>